<reference evidence="1 2" key="1">
    <citation type="submission" date="2020-08" db="EMBL/GenBank/DDBJ databases">
        <title>Genomic Encyclopedia of Type Strains, Phase III (KMG-III): the genomes of soil and plant-associated and newly described type strains.</title>
        <authorList>
            <person name="Whitman W."/>
        </authorList>
    </citation>
    <scope>NUCLEOTIDE SEQUENCE [LARGE SCALE GENOMIC DNA]</scope>
    <source>
        <strain evidence="1 2">CECT 8075</strain>
    </source>
</reference>
<accession>A0A7W5DYK9</accession>
<evidence type="ECO:0000313" key="1">
    <source>
        <dbReference type="EMBL" id="MBB3206012.1"/>
    </source>
</evidence>
<keyword evidence="2" id="KW-1185">Reference proteome</keyword>
<organism evidence="1 2">
    <name type="scientific">Aporhodopirellula rubra</name>
    <dbReference type="NCBI Taxonomy" id="980271"/>
    <lineage>
        <taxon>Bacteria</taxon>
        <taxon>Pseudomonadati</taxon>
        <taxon>Planctomycetota</taxon>
        <taxon>Planctomycetia</taxon>
        <taxon>Pirellulales</taxon>
        <taxon>Pirellulaceae</taxon>
        <taxon>Aporhodopirellula</taxon>
    </lineage>
</organism>
<protein>
    <submittedName>
        <fullName evidence="1">Uncharacterized protein</fullName>
    </submittedName>
</protein>
<gene>
    <name evidence="1" type="ORF">FHS27_001820</name>
</gene>
<comment type="caution">
    <text evidence="1">The sequence shown here is derived from an EMBL/GenBank/DDBJ whole genome shotgun (WGS) entry which is preliminary data.</text>
</comment>
<proteinExistence type="predicted"/>
<sequence>MGLPRRCQASGFWLIWGGACLAVNEADEFALRTQVAHALLPKIRVAGSLSGFVI</sequence>
<dbReference type="PROSITE" id="PS51257">
    <property type="entry name" value="PROKAR_LIPOPROTEIN"/>
    <property type="match status" value="1"/>
</dbReference>
<evidence type="ECO:0000313" key="2">
    <source>
        <dbReference type="Proteomes" id="UP000536179"/>
    </source>
</evidence>
<dbReference type="EMBL" id="JACHXU010000005">
    <property type="protein sequence ID" value="MBB3206012.1"/>
    <property type="molecule type" value="Genomic_DNA"/>
</dbReference>
<name>A0A7W5DYK9_9BACT</name>
<dbReference type="AlphaFoldDB" id="A0A7W5DYK9"/>
<dbReference type="Proteomes" id="UP000536179">
    <property type="component" value="Unassembled WGS sequence"/>
</dbReference>